<evidence type="ECO:0000313" key="2">
    <source>
        <dbReference type="EMBL" id="QUT04835.1"/>
    </source>
</evidence>
<evidence type="ECO:0000313" key="3">
    <source>
        <dbReference type="Proteomes" id="UP000681425"/>
    </source>
</evidence>
<accession>A0A975K4U0</accession>
<feature type="compositionally biased region" description="Basic and acidic residues" evidence="1">
    <location>
        <begin position="87"/>
        <end position="104"/>
    </location>
</feature>
<organism evidence="2 3">
    <name type="scientific">Sphingobium phenoxybenzoativorans</name>
    <dbReference type="NCBI Taxonomy" id="1592790"/>
    <lineage>
        <taxon>Bacteria</taxon>
        <taxon>Pseudomonadati</taxon>
        <taxon>Pseudomonadota</taxon>
        <taxon>Alphaproteobacteria</taxon>
        <taxon>Sphingomonadales</taxon>
        <taxon>Sphingomonadaceae</taxon>
        <taxon>Sphingobium</taxon>
    </lineage>
</organism>
<feature type="region of interest" description="Disordered" evidence="1">
    <location>
        <begin position="77"/>
        <end position="125"/>
    </location>
</feature>
<dbReference type="RefSeq" id="WP_212608575.1">
    <property type="nucleotide sequence ID" value="NZ_CP073910.1"/>
</dbReference>
<evidence type="ECO:0000256" key="1">
    <source>
        <dbReference type="SAM" id="MobiDB-lite"/>
    </source>
</evidence>
<dbReference type="Proteomes" id="UP000681425">
    <property type="component" value="Chromosome"/>
</dbReference>
<protein>
    <submittedName>
        <fullName evidence="2">Uncharacterized protein</fullName>
    </submittedName>
</protein>
<feature type="compositionally biased region" description="Polar residues" evidence="1">
    <location>
        <begin position="106"/>
        <end position="125"/>
    </location>
</feature>
<sequence>MSDLLKLLDNNVETVVAGLEGLSKDDLNALLAAEKGGKTRSGVMGPIEQALAADDGAHADVAPAEDFEASGAPHQIVPDIDLSHPAVDNDPRETATAEAVRIDFNDPTTSDESAVAQNLKNQRIA</sequence>
<dbReference type="KEGG" id="spph:KFK14_17635"/>
<keyword evidence="3" id="KW-1185">Reference proteome</keyword>
<proteinExistence type="predicted"/>
<name>A0A975K4U0_9SPHN</name>
<dbReference type="AlphaFoldDB" id="A0A975K4U0"/>
<dbReference type="EMBL" id="CP073910">
    <property type="protein sequence ID" value="QUT04835.1"/>
    <property type="molecule type" value="Genomic_DNA"/>
</dbReference>
<gene>
    <name evidence="2" type="ORF">KFK14_17635</name>
</gene>
<reference evidence="2" key="1">
    <citation type="submission" date="2021-04" db="EMBL/GenBank/DDBJ databases">
        <title>Isolation of p-tert-butylphenol degrading bacteria Sphingobium phenoxybenzoativorans Tas13 from active sludge.</title>
        <authorList>
            <person name="Li Y."/>
        </authorList>
    </citation>
    <scope>NUCLEOTIDE SEQUENCE</scope>
    <source>
        <strain evidence="2">Tas13</strain>
    </source>
</reference>